<dbReference type="InterPro" id="IPR016192">
    <property type="entry name" value="APOBEC/CMP_deaminase_Zn-bd"/>
</dbReference>
<comment type="cofactor">
    <cofactor evidence="1 7">
        <name>Zn(2+)</name>
        <dbReference type="ChEBI" id="CHEBI:29105"/>
    </cofactor>
</comment>
<dbReference type="PANTHER" id="PTHR11086">
    <property type="entry name" value="DEOXYCYTIDYLATE DEAMINASE-RELATED"/>
    <property type="match status" value="1"/>
</dbReference>
<dbReference type="Gene3D" id="3.40.140.10">
    <property type="entry name" value="Cytidine Deaminase, domain 2"/>
    <property type="match status" value="1"/>
</dbReference>
<feature type="binding site" evidence="7">
    <location>
        <position position="83"/>
    </location>
    <ligand>
        <name>Zn(2+)</name>
        <dbReference type="ChEBI" id="CHEBI:29105"/>
        <note>catalytic</note>
    </ligand>
</feature>
<evidence type="ECO:0000256" key="2">
    <source>
        <dbReference type="ARBA" id="ARBA00006576"/>
    </source>
</evidence>
<keyword evidence="3 7" id="KW-0479">Metal-binding</keyword>
<dbReference type="PANTHER" id="PTHR11086:SF18">
    <property type="entry name" value="DEOXYCYTIDYLATE DEAMINASE"/>
    <property type="match status" value="1"/>
</dbReference>
<dbReference type="InterPro" id="IPR016193">
    <property type="entry name" value="Cytidine_deaminase-like"/>
</dbReference>
<dbReference type="PROSITE" id="PS51747">
    <property type="entry name" value="CYT_DCMP_DEAMINASES_2"/>
    <property type="match status" value="1"/>
</dbReference>
<feature type="active site" description="Proton donor" evidence="6">
    <location>
        <position position="85"/>
    </location>
</feature>
<evidence type="ECO:0000256" key="3">
    <source>
        <dbReference type="ARBA" id="ARBA00022723"/>
    </source>
</evidence>
<evidence type="ECO:0000256" key="4">
    <source>
        <dbReference type="ARBA" id="ARBA00022801"/>
    </source>
</evidence>
<dbReference type="RefSeq" id="YP_010097240.1">
    <property type="nucleotide sequence ID" value="NC_055757.1"/>
</dbReference>
<protein>
    <submittedName>
        <fullName evidence="9">Deoxycytidylate deaminase</fullName>
    </submittedName>
</protein>
<dbReference type="SUPFAM" id="SSF53927">
    <property type="entry name" value="Cytidine deaminase-like"/>
    <property type="match status" value="1"/>
</dbReference>
<dbReference type="InterPro" id="IPR016473">
    <property type="entry name" value="dCMP_deaminase"/>
</dbReference>
<evidence type="ECO:0000313" key="10">
    <source>
        <dbReference type="Proteomes" id="UP000259557"/>
    </source>
</evidence>
<accession>A0A345BS33</accession>
<keyword evidence="5 7" id="KW-0862">Zinc</keyword>
<evidence type="ECO:0000313" key="9">
    <source>
        <dbReference type="EMBL" id="AXF53254.1"/>
    </source>
</evidence>
<name>A0A345BS33_9CAUD</name>
<dbReference type="Proteomes" id="UP000259557">
    <property type="component" value="Segment"/>
</dbReference>
<proteinExistence type="inferred from homology"/>
<evidence type="ECO:0000256" key="6">
    <source>
        <dbReference type="PIRSR" id="PIRSR006019-1"/>
    </source>
</evidence>
<dbReference type="KEGG" id="vg:65114903"/>
<organism evidence="9 10">
    <name type="scientific">Escherichia virus KFS-EC</name>
    <dbReference type="NCBI Taxonomy" id="2250214"/>
    <lineage>
        <taxon>Viruses</taxon>
        <taxon>Duplodnaviria</taxon>
        <taxon>Heunggongvirae</taxon>
        <taxon>Uroviricota</taxon>
        <taxon>Caudoviricetes</taxon>
        <taxon>Pantevenvirales</taxon>
        <taxon>Straboviridae</taxon>
        <taxon>Krischvirus</taxon>
        <taxon>Krischvirus kfsec</taxon>
    </lineage>
</organism>
<reference evidence="9 10" key="1">
    <citation type="submission" date="2018-07" db="EMBL/GenBank/DDBJ databases">
        <title>Characterization of a Novel Bacteriophage Infecting Escherichia coli O157:H7 for a Biocontrol Agent.</title>
        <authorList>
            <person name="Lee C."/>
            <person name="Choi I.Y."/>
            <person name="Park D.H."/>
            <person name="Park M.-K."/>
        </authorList>
    </citation>
    <scope>NUCLEOTIDE SEQUENCE [LARGE SCALE GENOMIC DNA]</scope>
</reference>
<dbReference type="InterPro" id="IPR015517">
    <property type="entry name" value="dCMP_deaminase-rel"/>
</dbReference>
<dbReference type="InterPro" id="IPR002125">
    <property type="entry name" value="CMP_dCMP_dom"/>
</dbReference>
<evidence type="ECO:0000259" key="8">
    <source>
        <dbReference type="PROSITE" id="PS51747"/>
    </source>
</evidence>
<dbReference type="GO" id="GO:0008270">
    <property type="term" value="F:zinc ion binding"/>
    <property type="evidence" value="ECO:0007669"/>
    <property type="project" value="InterPro"/>
</dbReference>
<dbReference type="Pfam" id="PF00383">
    <property type="entry name" value="dCMP_cyt_deam_1"/>
    <property type="match status" value="1"/>
</dbReference>
<feature type="binding site" evidence="7">
    <location>
        <position position="114"/>
    </location>
    <ligand>
        <name>Zn(2+)</name>
        <dbReference type="ChEBI" id="CHEBI:29105"/>
        <note>catalytic</note>
    </ligand>
</feature>
<keyword evidence="10" id="KW-1185">Reference proteome</keyword>
<keyword evidence="4" id="KW-0378">Hydrolase</keyword>
<dbReference type="GeneID" id="65114903"/>
<sequence>MLSQTYMQIAYLIAKNSKCVSWKVGALIEKDGRIISTGFNGTPAGQINCSCHAHKSGWLDDDGKMIPEKRPEHSAWSQKNEIHAELNAILFAARSGVSIEGASMWCTASPCPDCAKAIANSGIKHLYYCDTYDRNGGRDWADILNNADITITRIPKALLTDLKGIDNDRTN</sequence>
<dbReference type="PROSITE" id="PS00903">
    <property type="entry name" value="CYT_DCMP_DEAMINASES_1"/>
    <property type="match status" value="1"/>
</dbReference>
<comment type="similarity">
    <text evidence="2">Belongs to the cytidine and deoxycytidylate deaminase family.</text>
</comment>
<dbReference type="CDD" id="cd01286">
    <property type="entry name" value="deoxycytidylate_deaminase"/>
    <property type="match status" value="1"/>
</dbReference>
<evidence type="ECO:0000256" key="1">
    <source>
        <dbReference type="ARBA" id="ARBA00001947"/>
    </source>
</evidence>
<dbReference type="PIRSF" id="PIRSF006019">
    <property type="entry name" value="dCMP_deaminase"/>
    <property type="match status" value="1"/>
</dbReference>
<dbReference type="GO" id="GO:0004132">
    <property type="term" value="F:dCMP deaminase activity"/>
    <property type="evidence" value="ECO:0007669"/>
    <property type="project" value="InterPro"/>
</dbReference>
<feature type="domain" description="CMP/dCMP-type deaminase" evidence="8">
    <location>
        <begin position="1"/>
        <end position="140"/>
    </location>
</feature>
<evidence type="ECO:0000256" key="5">
    <source>
        <dbReference type="ARBA" id="ARBA00022833"/>
    </source>
</evidence>
<evidence type="ECO:0000256" key="7">
    <source>
        <dbReference type="PIRSR" id="PIRSR006019-2"/>
    </source>
</evidence>
<dbReference type="InterPro" id="IPR035105">
    <property type="entry name" value="Deoxycytidylate_deaminase_dom"/>
</dbReference>
<dbReference type="EMBL" id="MH560358">
    <property type="protein sequence ID" value="AXF53254.1"/>
    <property type="molecule type" value="Genomic_DNA"/>
</dbReference>
<feature type="binding site" evidence="7">
    <location>
        <position position="111"/>
    </location>
    <ligand>
        <name>Zn(2+)</name>
        <dbReference type="ChEBI" id="CHEBI:29105"/>
        <note>catalytic</note>
    </ligand>
</feature>
<dbReference type="GO" id="GO:0006220">
    <property type="term" value="P:pyrimidine nucleotide metabolic process"/>
    <property type="evidence" value="ECO:0007669"/>
    <property type="project" value="InterPro"/>
</dbReference>